<evidence type="ECO:0000313" key="3">
    <source>
        <dbReference type="Proteomes" id="UP001145742"/>
    </source>
</evidence>
<reference evidence="2" key="1">
    <citation type="submission" date="2019-10" db="EMBL/GenBank/DDBJ databases">
        <authorList>
            <person name="Soares A.E.R."/>
            <person name="Aleixo A."/>
            <person name="Schneider P."/>
            <person name="Miyaki C.Y."/>
            <person name="Schneider M.P."/>
            <person name="Mello C."/>
            <person name="Vasconcelos A.T.R."/>
        </authorList>
    </citation>
    <scope>NUCLEOTIDE SEQUENCE</scope>
    <source>
        <tissue evidence="2">Muscle</tissue>
    </source>
</reference>
<protein>
    <submittedName>
        <fullName evidence="2">Uncharacterized protein</fullName>
    </submittedName>
</protein>
<comment type="caution">
    <text evidence="2">The sequence shown here is derived from an EMBL/GenBank/DDBJ whole genome shotgun (WGS) entry which is preliminary data.</text>
</comment>
<sequence>MEIQPWADQTGKSSPELSRTGKSSPELTRTVLRTQGDKALMSPEVSPLCWVATAGDNWNLFDFTTTKPQSGKWTCVRPSWDTLCHLENWAGKPKTSLQVLLRLEWNLSRDLELVQKLEMKLQKRCRVTLLEPFYKVTTDKMRGNALKLCQRRFRLDGGEKVFMERVVRLWHRLPMVAVVVSPSLEVSTNHVDVALGDRV</sequence>
<dbReference type="Proteomes" id="UP001145742">
    <property type="component" value="Unassembled WGS sequence"/>
</dbReference>
<proteinExistence type="predicted"/>
<organism evidence="2 3">
    <name type="scientific">Willisornis vidua</name>
    <name type="common">Xingu scale-backed antbird</name>
    <dbReference type="NCBI Taxonomy" id="1566151"/>
    <lineage>
        <taxon>Eukaryota</taxon>
        <taxon>Metazoa</taxon>
        <taxon>Chordata</taxon>
        <taxon>Craniata</taxon>
        <taxon>Vertebrata</taxon>
        <taxon>Euteleostomi</taxon>
        <taxon>Archelosauria</taxon>
        <taxon>Archosauria</taxon>
        <taxon>Dinosauria</taxon>
        <taxon>Saurischia</taxon>
        <taxon>Theropoda</taxon>
        <taxon>Coelurosauria</taxon>
        <taxon>Aves</taxon>
        <taxon>Neognathae</taxon>
        <taxon>Neoaves</taxon>
        <taxon>Telluraves</taxon>
        <taxon>Australaves</taxon>
        <taxon>Passeriformes</taxon>
        <taxon>Thamnophilidae</taxon>
        <taxon>Willisornis</taxon>
    </lineage>
</organism>
<keyword evidence="3" id="KW-1185">Reference proteome</keyword>
<feature type="compositionally biased region" description="Polar residues" evidence="1">
    <location>
        <begin position="10"/>
        <end position="26"/>
    </location>
</feature>
<gene>
    <name evidence="2" type="ORF">WISP_101030</name>
</gene>
<accession>A0ABQ9D411</accession>
<evidence type="ECO:0000313" key="2">
    <source>
        <dbReference type="EMBL" id="KAJ7411777.1"/>
    </source>
</evidence>
<feature type="region of interest" description="Disordered" evidence="1">
    <location>
        <begin position="1"/>
        <end position="26"/>
    </location>
</feature>
<name>A0ABQ9D411_9PASS</name>
<dbReference type="EMBL" id="WHWB01034286">
    <property type="protein sequence ID" value="KAJ7411777.1"/>
    <property type="molecule type" value="Genomic_DNA"/>
</dbReference>
<evidence type="ECO:0000256" key="1">
    <source>
        <dbReference type="SAM" id="MobiDB-lite"/>
    </source>
</evidence>